<dbReference type="PANTHER" id="PTHR33570">
    <property type="entry name" value="4-CARBOXYMUCONOLACTONE DECARBOXYLASE FAMILY PROTEIN"/>
    <property type="match status" value="1"/>
</dbReference>
<dbReference type="InterPro" id="IPR003779">
    <property type="entry name" value="CMD-like"/>
</dbReference>
<dbReference type="InterPro" id="IPR052512">
    <property type="entry name" value="4CMD/NDH-1_regulator"/>
</dbReference>
<dbReference type="EMBL" id="JBDPZN010000004">
    <property type="protein sequence ID" value="MEO3683066.1"/>
    <property type="molecule type" value="Genomic_DNA"/>
</dbReference>
<evidence type="ECO:0000313" key="2">
    <source>
        <dbReference type="EMBL" id="MEO3683066.1"/>
    </source>
</evidence>
<accession>A0ABV0FUC9</accession>
<dbReference type="SUPFAM" id="SSF69118">
    <property type="entry name" value="AhpD-like"/>
    <property type="match status" value="1"/>
</dbReference>
<dbReference type="Gene3D" id="1.20.1290.10">
    <property type="entry name" value="AhpD-like"/>
    <property type="match status" value="1"/>
</dbReference>
<feature type="domain" description="Carboxymuconolactone decarboxylase-like" evidence="1">
    <location>
        <begin position="36"/>
        <end position="118"/>
    </location>
</feature>
<dbReference type="RefSeq" id="WP_124015229.1">
    <property type="nucleotide sequence ID" value="NZ_JAACRJ010000005.1"/>
</dbReference>
<protein>
    <submittedName>
        <fullName evidence="2">Carboxymuconolactone decarboxylase family protein</fullName>
    </submittedName>
</protein>
<proteinExistence type="predicted"/>
<sequence>MNDEQYQKGLEVRRKVMGDAYVDKALSNVTDFTQPLQDLVTANCWGEVWVRDAISKQTRSLITIATLAALKAPTELKGHVRGALRNGCSIAEIQEVLLHSTVYCGMPAGIEAFRAAKEAIEEWAIENS</sequence>
<organism evidence="2 3">
    <name type="scientific">Shewanella vesiculosa</name>
    <dbReference type="NCBI Taxonomy" id="518738"/>
    <lineage>
        <taxon>Bacteria</taxon>
        <taxon>Pseudomonadati</taxon>
        <taxon>Pseudomonadota</taxon>
        <taxon>Gammaproteobacteria</taxon>
        <taxon>Alteromonadales</taxon>
        <taxon>Shewanellaceae</taxon>
        <taxon>Shewanella</taxon>
    </lineage>
</organism>
<reference evidence="2 3" key="1">
    <citation type="submission" date="2024-05" db="EMBL/GenBank/DDBJ databases">
        <title>Genome sequencing of Marine Estuary Bacteria, Shewanella vesiculosa and S. baltica, and Pseudomonas syringae.</title>
        <authorList>
            <person name="Gurung A."/>
            <person name="Maclea K.S."/>
        </authorList>
    </citation>
    <scope>NUCLEOTIDE SEQUENCE [LARGE SCALE GENOMIC DNA]</scope>
    <source>
        <strain evidence="2 3">1A</strain>
    </source>
</reference>
<dbReference type="Pfam" id="PF02627">
    <property type="entry name" value="CMD"/>
    <property type="match status" value="1"/>
</dbReference>
<evidence type="ECO:0000313" key="3">
    <source>
        <dbReference type="Proteomes" id="UP001477278"/>
    </source>
</evidence>
<comment type="caution">
    <text evidence="2">The sequence shown here is derived from an EMBL/GenBank/DDBJ whole genome shotgun (WGS) entry which is preliminary data.</text>
</comment>
<dbReference type="Proteomes" id="UP001477278">
    <property type="component" value="Unassembled WGS sequence"/>
</dbReference>
<keyword evidence="3" id="KW-1185">Reference proteome</keyword>
<evidence type="ECO:0000259" key="1">
    <source>
        <dbReference type="Pfam" id="PF02627"/>
    </source>
</evidence>
<gene>
    <name evidence="2" type="ORF">ABHN84_12285</name>
</gene>
<dbReference type="InterPro" id="IPR029032">
    <property type="entry name" value="AhpD-like"/>
</dbReference>
<dbReference type="PANTHER" id="PTHR33570:SF2">
    <property type="entry name" value="CARBOXYMUCONOLACTONE DECARBOXYLASE-LIKE DOMAIN-CONTAINING PROTEIN"/>
    <property type="match status" value="1"/>
</dbReference>
<name>A0ABV0FUC9_9GAMM</name>
<dbReference type="GeneID" id="90569200"/>